<protein>
    <submittedName>
        <fullName evidence="11">CRISPR-associated nuclease/helicase Cas3 subtype I-F/YPEST</fullName>
        <ecNumber evidence="11">3.1.-.-</ecNumber>
    </submittedName>
    <submittedName>
        <fullName evidence="10">Type I-F CRISPR-associated helicase Cas3f</fullName>
    </submittedName>
</protein>
<keyword evidence="5 11" id="KW-0378">Hydrolase</keyword>
<dbReference type="GO" id="GO:0005524">
    <property type="term" value="F:ATP binding"/>
    <property type="evidence" value="ECO:0007669"/>
    <property type="project" value="UniProtKB-KW"/>
</dbReference>
<evidence type="ECO:0000313" key="12">
    <source>
        <dbReference type="Proteomes" id="UP000196125"/>
    </source>
</evidence>
<dbReference type="InterPro" id="IPR038257">
    <property type="entry name" value="CRISPR-assoc_Cas3_HD_sf"/>
</dbReference>
<feature type="domain" description="HD Cas3-type" evidence="9">
    <location>
        <begin position="102"/>
        <end position="323"/>
    </location>
</feature>
<dbReference type="InterPro" id="IPR006483">
    <property type="entry name" value="CRISPR-assoc_Cas3_HD"/>
</dbReference>
<dbReference type="RefSeq" id="WP_087482899.1">
    <property type="nucleotide sequence ID" value="NZ_AP024884.1"/>
</dbReference>
<evidence type="ECO:0000256" key="5">
    <source>
        <dbReference type="ARBA" id="ARBA00022801"/>
    </source>
</evidence>
<dbReference type="GO" id="GO:0051607">
    <property type="term" value="P:defense response to virus"/>
    <property type="evidence" value="ECO:0007669"/>
    <property type="project" value="UniProtKB-KW"/>
</dbReference>
<evidence type="ECO:0000256" key="7">
    <source>
        <dbReference type="ARBA" id="ARBA00022840"/>
    </source>
</evidence>
<dbReference type="EMBL" id="JAWRCO010000002">
    <property type="protein sequence ID" value="MDW6005272.1"/>
    <property type="molecule type" value="Genomic_DNA"/>
</dbReference>
<name>A0A1Y6IZ20_9VIBR</name>
<comment type="similarity">
    <text evidence="1">In the N-terminal section; belongs to the CRISPR-associated nuclease Cas3-HD family.</text>
</comment>
<dbReference type="GO" id="GO:0046872">
    <property type="term" value="F:metal ion binding"/>
    <property type="evidence" value="ECO:0007669"/>
    <property type="project" value="UniProtKB-KW"/>
</dbReference>
<accession>A0A1Y6IZ20</accession>
<dbReference type="EMBL" id="FXXI01000014">
    <property type="protein sequence ID" value="SMS02897.1"/>
    <property type="molecule type" value="Genomic_DNA"/>
</dbReference>
<evidence type="ECO:0000313" key="13">
    <source>
        <dbReference type="Proteomes" id="UP001283366"/>
    </source>
</evidence>
<reference evidence="11 12" key="1">
    <citation type="submission" date="2017-05" db="EMBL/GenBank/DDBJ databases">
        <authorList>
            <person name="Song R."/>
            <person name="Chenine A.L."/>
            <person name="Ruprecht R.M."/>
        </authorList>
    </citation>
    <scope>NUCLEOTIDE SEQUENCE [LARGE SCALE GENOMIC DNA]</scope>
    <source>
        <strain evidence="11 12">CECT 7927</strain>
    </source>
</reference>
<evidence type="ECO:0000256" key="8">
    <source>
        <dbReference type="ARBA" id="ARBA00023118"/>
    </source>
</evidence>
<dbReference type="AlphaFoldDB" id="A0A1Y6IZ20"/>
<keyword evidence="8" id="KW-0051">Antiviral defense</keyword>
<reference evidence="10 13" key="2">
    <citation type="submission" date="2023-11" db="EMBL/GenBank/DDBJ databases">
        <title>Plant-associative lifestyle of Vibrio porteresiae and its evolutionary dynamics.</title>
        <authorList>
            <person name="Rameshkumar N."/>
            <person name="Kirti K."/>
        </authorList>
    </citation>
    <scope>NUCLEOTIDE SEQUENCE [LARGE SCALE GENOMIC DNA]</scope>
    <source>
        <strain evidence="10 13">MSSRF38</strain>
    </source>
</reference>
<evidence type="ECO:0000313" key="10">
    <source>
        <dbReference type="EMBL" id="MDW6005272.1"/>
    </source>
</evidence>
<dbReference type="Proteomes" id="UP001283366">
    <property type="component" value="Unassembled WGS sequence"/>
</dbReference>
<keyword evidence="3" id="KW-0479">Metal-binding</keyword>
<evidence type="ECO:0000256" key="6">
    <source>
        <dbReference type="ARBA" id="ARBA00022806"/>
    </source>
</evidence>
<dbReference type="Proteomes" id="UP000196125">
    <property type="component" value="Unassembled WGS sequence"/>
</dbReference>
<dbReference type="EC" id="3.1.-.-" evidence="11"/>
<keyword evidence="6 11" id="KW-0347">Helicase</keyword>
<dbReference type="GO" id="GO:0016787">
    <property type="term" value="F:hydrolase activity"/>
    <property type="evidence" value="ECO:0007669"/>
    <property type="project" value="UniProtKB-KW"/>
</dbReference>
<dbReference type="Pfam" id="PF21384">
    <property type="entry name" value="Cas3_I-F_Cas2"/>
    <property type="match status" value="1"/>
</dbReference>
<dbReference type="InterPro" id="IPR048823">
    <property type="entry name" value="Cas3_I-F_Cas2"/>
</dbReference>
<dbReference type="InterPro" id="IPR054712">
    <property type="entry name" value="Cas3-like_dom"/>
</dbReference>
<keyword evidence="13" id="KW-1185">Reference proteome</keyword>
<sequence>MNILLISQCSKQALPETRRVLDQFAERKGRRTWQTPITQEGLNTLRKLLKKNARRNTAVACYWIRSKNQTDLLWIVGNRRKFNPDGTVPTNTTQRDILRSQDENPMHSIQTAALMAAIAGLFHDFGKAGFMFQRKLKKRYGFEPYRHEWLSCQLFIRFVAGRTDQEWLQHLTQLTAQDDIELGKEHDPMQLHGFTELPPLAQCIVWLILSHHRMPKDYRQTSAFDGTKSASSALTDVDNWLNQGLDANWNALNHRYDQFKPQDFKAVLNFSDGTPIRSHTWRMKARELARRALNLPNLAEYAALDQPFPLHIARMALMLADHTYSADVAHSKWQDVDYQLFANTDRKTGEMKQRLDEHCIGVAHHAYIITRTIPRFRAVMPSITRHKEMRRHSPDSRFRWQNRAFDQATSLTERSQQQGFFGINMASTGKGKTLANARIMYALSEEQLGCRFSIALGLRTLTLQTGEALQQRLHLQEDDLAIHIGSQAVKDLFDYQKNSAEEEKAYANGSESAEIFAEHQYVRYDGEVDNHYLNRWLEQKSSVHRFISAPLSVSTIDYLIPVSEGISGGQQIAPMLRLLTGDLIIDEPDDFSLDDDPALARLVYFAGLLGARVLLSSATLPPSLLTHLFASYQAGRAQYNQVTGAQQPQPVICAWFDEFMPYTTDVTSYTDFLSRHQKFTEDRASALCKDKRPLHWGNWLNIEPSQAGMSTSEQFARTVYRGITQLAPQHNTKSQQPDCKGKTVSTGIVRMANIEPLIAVAAQLMMYSPPADTRIHYCVYHSQQPLAVRSEIELTLDKLLQRNAGNCQDIFSQPLIQSLLARFTEPHHIFVVLASPVAEVGRDHDYDWAVIEPSSVRSLIQLAGRVQRHRHIIPTTPNILLLTHNFKALKQEKIAYSRPGYESSKHYALNGSESSYLTLTSHDLREQGLGDILQHINAIPRFTEPERQLLIDQSVQQANGFIELEHLAMLLELRDTVKPWWNSRYAHLFGEFQRRTPFRRSQPVVDYVLIPDEDDPEKLPQLLQFDHSHKEWRNSGLLQDWPEPPMANGICVWGNAELTNVLAEIADRQETSLRDTSLIYATINLAAQSESNLGLTWYYHPVFGVFRGKEMVH</sequence>
<evidence type="ECO:0000313" key="11">
    <source>
        <dbReference type="EMBL" id="SMS02897.1"/>
    </source>
</evidence>
<evidence type="ECO:0000256" key="4">
    <source>
        <dbReference type="ARBA" id="ARBA00022741"/>
    </source>
</evidence>
<dbReference type="OrthoDB" id="220028at2"/>
<dbReference type="Pfam" id="PF22590">
    <property type="entry name" value="Cas3-like_C_2"/>
    <property type="match status" value="1"/>
</dbReference>
<keyword evidence="7" id="KW-0067">ATP-binding</keyword>
<gene>
    <name evidence="11" type="primary">cas3</name>
    <name evidence="10" type="synonym">cas3f</name>
    <name evidence="10" type="ORF">SBX37_20605</name>
    <name evidence="11" type="ORF">VIM7927_04253</name>
</gene>
<dbReference type="PROSITE" id="PS51643">
    <property type="entry name" value="HD_CAS3"/>
    <property type="match status" value="1"/>
</dbReference>
<evidence type="ECO:0000256" key="3">
    <source>
        <dbReference type="ARBA" id="ARBA00022723"/>
    </source>
</evidence>
<dbReference type="Gene3D" id="1.10.3210.30">
    <property type="match status" value="1"/>
</dbReference>
<dbReference type="SUPFAM" id="SSF52540">
    <property type="entry name" value="P-loop containing nucleoside triphosphate hydrolases"/>
    <property type="match status" value="1"/>
</dbReference>
<evidence type="ECO:0000256" key="2">
    <source>
        <dbReference type="ARBA" id="ARBA00009046"/>
    </source>
</evidence>
<comment type="similarity">
    <text evidence="2">In the central section; belongs to the CRISPR-associated helicase Cas3 family.</text>
</comment>
<dbReference type="GO" id="GO:0004386">
    <property type="term" value="F:helicase activity"/>
    <property type="evidence" value="ECO:0007669"/>
    <property type="project" value="UniProtKB-KW"/>
</dbReference>
<dbReference type="InterPro" id="IPR027417">
    <property type="entry name" value="P-loop_NTPase"/>
</dbReference>
<evidence type="ECO:0000259" key="9">
    <source>
        <dbReference type="PROSITE" id="PS51643"/>
    </source>
</evidence>
<keyword evidence="4" id="KW-0547">Nucleotide-binding</keyword>
<evidence type="ECO:0000256" key="1">
    <source>
        <dbReference type="ARBA" id="ARBA00006847"/>
    </source>
</evidence>
<dbReference type="InterPro" id="IPR013395">
    <property type="entry name" value="CRISPR-assoc_Cas3_yers"/>
</dbReference>
<organism evidence="11 12">
    <name type="scientific">Vibrio mangrovi</name>
    <dbReference type="NCBI Taxonomy" id="474394"/>
    <lineage>
        <taxon>Bacteria</taxon>
        <taxon>Pseudomonadati</taxon>
        <taxon>Pseudomonadota</taxon>
        <taxon>Gammaproteobacteria</taxon>
        <taxon>Vibrionales</taxon>
        <taxon>Vibrionaceae</taxon>
        <taxon>Vibrio</taxon>
    </lineage>
</organism>
<proteinExistence type="inferred from homology"/>
<dbReference type="NCBIfam" id="TIGR02562">
    <property type="entry name" value="cas3_yersinia"/>
    <property type="match status" value="1"/>
</dbReference>